<name>A0A8X6WW83_9ARAC</name>
<reference evidence="1" key="1">
    <citation type="submission" date="2020-08" db="EMBL/GenBank/DDBJ databases">
        <title>Multicomponent nature underlies the extraordinary mechanical properties of spider dragline silk.</title>
        <authorList>
            <person name="Kono N."/>
            <person name="Nakamura H."/>
            <person name="Mori M."/>
            <person name="Yoshida Y."/>
            <person name="Ohtoshi R."/>
            <person name="Malay A.D."/>
            <person name="Moran D.A.P."/>
            <person name="Tomita M."/>
            <person name="Numata K."/>
            <person name="Arakawa K."/>
        </authorList>
    </citation>
    <scope>NUCLEOTIDE SEQUENCE</scope>
</reference>
<dbReference type="AlphaFoldDB" id="A0A8X6WW83"/>
<sequence>MVYNWRSPDSLDRLRRSKLAQVRYREFALAAQPIIEQAICYSCPLADQEALFTRILRGSVHSKNLSISSDEEVHPFFGIGTP</sequence>
<gene>
    <name evidence="1" type="ORF">TNIN_420331</name>
</gene>
<organism evidence="1 2">
    <name type="scientific">Trichonephila inaurata madagascariensis</name>
    <dbReference type="NCBI Taxonomy" id="2747483"/>
    <lineage>
        <taxon>Eukaryota</taxon>
        <taxon>Metazoa</taxon>
        <taxon>Ecdysozoa</taxon>
        <taxon>Arthropoda</taxon>
        <taxon>Chelicerata</taxon>
        <taxon>Arachnida</taxon>
        <taxon>Araneae</taxon>
        <taxon>Araneomorphae</taxon>
        <taxon>Entelegynae</taxon>
        <taxon>Araneoidea</taxon>
        <taxon>Nephilidae</taxon>
        <taxon>Trichonephila</taxon>
        <taxon>Trichonephila inaurata</taxon>
    </lineage>
</organism>
<keyword evidence="2" id="KW-1185">Reference proteome</keyword>
<dbReference type="EMBL" id="BMAV01003028">
    <property type="protein sequence ID" value="GFY42365.1"/>
    <property type="molecule type" value="Genomic_DNA"/>
</dbReference>
<comment type="caution">
    <text evidence="1">The sequence shown here is derived from an EMBL/GenBank/DDBJ whole genome shotgun (WGS) entry which is preliminary data.</text>
</comment>
<proteinExistence type="predicted"/>
<evidence type="ECO:0000313" key="1">
    <source>
        <dbReference type="EMBL" id="GFY42365.1"/>
    </source>
</evidence>
<evidence type="ECO:0000313" key="2">
    <source>
        <dbReference type="Proteomes" id="UP000886998"/>
    </source>
</evidence>
<dbReference type="Proteomes" id="UP000886998">
    <property type="component" value="Unassembled WGS sequence"/>
</dbReference>
<accession>A0A8X6WW83</accession>
<protein>
    <submittedName>
        <fullName evidence="1">Uncharacterized protein</fullName>
    </submittedName>
</protein>